<proteinExistence type="predicted"/>
<keyword evidence="1" id="KW-0812">Transmembrane</keyword>
<evidence type="ECO:0000256" key="1">
    <source>
        <dbReference type="SAM" id="Phobius"/>
    </source>
</evidence>
<protein>
    <submittedName>
        <fullName evidence="2">Uncharacterized protein</fullName>
    </submittedName>
</protein>
<dbReference type="Proteomes" id="UP001296943">
    <property type="component" value="Unassembled WGS sequence"/>
</dbReference>
<keyword evidence="1" id="KW-0472">Membrane</keyword>
<feature type="transmembrane region" description="Helical" evidence="1">
    <location>
        <begin position="36"/>
        <end position="53"/>
    </location>
</feature>
<comment type="caution">
    <text evidence="2">The sequence shown here is derived from an EMBL/GenBank/DDBJ whole genome shotgun (WGS) entry which is preliminary data.</text>
</comment>
<accession>A0ABS2N013</accession>
<name>A0ABS2N013_9BACI</name>
<dbReference type="RefSeq" id="WP_204499119.1">
    <property type="nucleotide sequence ID" value="NZ_JAFBDR010000009.1"/>
</dbReference>
<keyword evidence="1" id="KW-1133">Transmembrane helix</keyword>
<feature type="transmembrane region" description="Helical" evidence="1">
    <location>
        <begin position="12"/>
        <end position="30"/>
    </location>
</feature>
<organism evidence="2 3">
    <name type="scientific">Aquibacillus albus</name>
    <dbReference type="NCBI Taxonomy" id="1168171"/>
    <lineage>
        <taxon>Bacteria</taxon>
        <taxon>Bacillati</taxon>
        <taxon>Bacillota</taxon>
        <taxon>Bacilli</taxon>
        <taxon>Bacillales</taxon>
        <taxon>Bacillaceae</taxon>
        <taxon>Aquibacillus</taxon>
    </lineage>
</organism>
<keyword evidence="3" id="KW-1185">Reference proteome</keyword>
<reference evidence="2 3" key="1">
    <citation type="submission" date="2021-01" db="EMBL/GenBank/DDBJ databases">
        <title>Genomic Encyclopedia of Type Strains, Phase IV (KMG-IV): sequencing the most valuable type-strain genomes for metagenomic binning, comparative biology and taxonomic classification.</title>
        <authorList>
            <person name="Goeker M."/>
        </authorList>
    </citation>
    <scope>NUCLEOTIDE SEQUENCE [LARGE SCALE GENOMIC DNA]</scope>
    <source>
        <strain evidence="2 3">DSM 23711</strain>
    </source>
</reference>
<sequence length="136" mass="15274">MEALTNLFEEHSLLGILAIIVVASIIVSIVKSLFKMAMTIAVIGLVLVVFFNVNPQQLIDKGKSLTNTGTELIEGDLDPSIITKLTESEFFIKEENGEKIFEIESLGIRYSLNDFFGKLYDERQKEIGELEDMIDE</sequence>
<gene>
    <name evidence="2" type="ORF">JOC48_001973</name>
</gene>
<evidence type="ECO:0000313" key="2">
    <source>
        <dbReference type="EMBL" id="MBM7571477.1"/>
    </source>
</evidence>
<evidence type="ECO:0000313" key="3">
    <source>
        <dbReference type="Proteomes" id="UP001296943"/>
    </source>
</evidence>
<dbReference type="EMBL" id="JAFBDR010000009">
    <property type="protein sequence ID" value="MBM7571477.1"/>
    <property type="molecule type" value="Genomic_DNA"/>
</dbReference>